<evidence type="ECO:0000256" key="2">
    <source>
        <dbReference type="SAM" id="SignalP"/>
    </source>
</evidence>
<dbReference type="Proteomes" id="UP000240974">
    <property type="component" value="Unassembled WGS sequence"/>
</dbReference>
<dbReference type="Pfam" id="PF01832">
    <property type="entry name" value="Glucosaminidase"/>
    <property type="match status" value="1"/>
</dbReference>
<dbReference type="EMBL" id="PYLQ01000042">
    <property type="protein sequence ID" value="PST35454.1"/>
    <property type="molecule type" value="Genomic_DNA"/>
</dbReference>
<proteinExistence type="predicted"/>
<evidence type="ECO:0000313" key="5">
    <source>
        <dbReference type="Proteomes" id="UP000240974"/>
    </source>
</evidence>
<dbReference type="GO" id="GO:0004040">
    <property type="term" value="F:amidase activity"/>
    <property type="evidence" value="ECO:0007669"/>
    <property type="project" value="InterPro"/>
</dbReference>
<protein>
    <recommendedName>
        <fullName evidence="3">Mannosyl-glycoprotein endo-beta-N-acetylglucosamidase-like domain-containing protein</fullName>
    </recommendedName>
</protein>
<evidence type="ECO:0000256" key="1">
    <source>
        <dbReference type="SAM" id="MobiDB-lite"/>
    </source>
</evidence>
<keyword evidence="2" id="KW-0732">Signal</keyword>
<reference evidence="4 5" key="1">
    <citation type="journal article" date="2019" name="Int. J. Syst. Evol. Microbiol.">
        <title>Faecalibacillus intestinalis gen. nov., sp. nov. and Faecalibacillus faecis sp. nov., isolated from human faeces.</title>
        <authorList>
            <person name="Seo B."/>
            <person name="Jeon K."/>
            <person name="Baek I."/>
            <person name="Lee Y.M."/>
            <person name="Baek K."/>
            <person name="Ko G."/>
        </authorList>
    </citation>
    <scope>NUCLEOTIDE SEQUENCE [LARGE SCALE GENOMIC DNA]</scope>
    <source>
        <strain evidence="4 5">SNUG30099</strain>
    </source>
</reference>
<feature type="signal peptide" evidence="2">
    <location>
        <begin position="1"/>
        <end position="26"/>
    </location>
</feature>
<feature type="domain" description="Mannosyl-glycoprotein endo-beta-N-acetylglucosamidase-like" evidence="3">
    <location>
        <begin position="284"/>
        <end position="421"/>
    </location>
</feature>
<sequence length="827" mass="92129">MNRKITSILMSFSLIFSIVPFYNVSAIVDDSNNLDDYTAAKQEVPSDYEITTVDENGNVISLETVEQNMPDTSDDLDEKDLFVQPEEQSRARASNSSVSVVNFRTKSSSKENTEYKEDGTNRDGYTNGYYAADAAFLGYDNEVSPTKVKFMQSGVIGWVNLNEVEVLDYTSSSVQTLSKYYVKNGRLYHGISTKLSNTAYSSNLDCGVKPSYLKDNTDYYSYDGHYFYEGSTYSSYKTMLEDYKTNVRTHSVNSSNPYYNYYQYLSHRSLTTYNASQLNQAISYFSKDNSKMRNEGNAFISNQNTYGTNAMLMIGVAANESSWGSSNIAQNKNNLFGHHAYDKDPNGSANGYSSVDYSIYYHSAIFLSKGYLDPITDYRYYGAFLGDKASGIGVKYASDPYWGEKAASICWKVDNYLGGTDSKKYTIGIKDTLSNLHSVVNIKNSSNANSTTLYSTYPTSSKISNKTLAPSNFAFLILKDGKSNGYYKIQSDGSIDSTRSKIVVQSEYNYDSNYAYIPTNSITIVSNGSNSSSQLNTSNVEGQPTGKTDSEPTLYYQSNCQNVGWLNQVNEPNTTGTTGRSLNLYQLKFDLKNANPTAYLSGKIYNSKGWKTYDKINNDTVVGDESSPIQVINFSANCLTGYKLQYRVHSADIGWQSWIDEGNNAGVSGKNIQAIDFRIVKDSSITRVPGIYYSQHLSNMGWTNNLVNGNGYGNISENLEGLKIGIDNLSNYNLTIKTLNTQNKDNTYTNVTNSTVIGSTGQSLGLKMINMSLSNSNNYELKYRVYIDGNWTKWISQGNDCGSKNTGVIKDIQIKLVYVSHITSVRH</sequence>
<organism evidence="4 5">
    <name type="scientific">Faecalibacillus intestinalis</name>
    <dbReference type="NCBI Taxonomy" id="1982626"/>
    <lineage>
        <taxon>Bacteria</taxon>
        <taxon>Bacillati</taxon>
        <taxon>Bacillota</taxon>
        <taxon>Erysipelotrichia</taxon>
        <taxon>Erysipelotrichales</taxon>
        <taxon>Coprobacillaceae</taxon>
        <taxon>Faecalibacillus</taxon>
    </lineage>
</organism>
<feature type="compositionally biased region" description="Polar residues" evidence="1">
    <location>
        <begin position="528"/>
        <end position="547"/>
    </location>
</feature>
<keyword evidence="5" id="KW-1185">Reference proteome</keyword>
<dbReference type="RefSeq" id="WP_107030722.1">
    <property type="nucleotide sequence ID" value="NZ_PYLQ01000042.1"/>
</dbReference>
<dbReference type="Gene3D" id="1.10.530.10">
    <property type="match status" value="1"/>
</dbReference>
<feature type="chain" id="PRO_5015706263" description="Mannosyl-glycoprotein endo-beta-N-acetylglucosamidase-like domain-containing protein" evidence="2">
    <location>
        <begin position="27"/>
        <end position="827"/>
    </location>
</feature>
<evidence type="ECO:0000313" key="4">
    <source>
        <dbReference type="EMBL" id="PST35454.1"/>
    </source>
</evidence>
<dbReference type="InterPro" id="IPR002901">
    <property type="entry name" value="MGlyc_endo_b_GlcNAc-like_dom"/>
</dbReference>
<dbReference type="Pfam" id="PF07538">
    <property type="entry name" value="ChW"/>
    <property type="match status" value="1"/>
</dbReference>
<dbReference type="AlphaFoldDB" id="A0A2T3FJP2"/>
<name>A0A2T3FJP2_9FIRM</name>
<feature type="region of interest" description="Disordered" evidence="1">
    <location>
        <begin position="528"/>
        <end position="551"/>
    </location>
</feature>
<dbReference type="SMART" id="SM00047">
    <property type="entry name" value="LYZ2"/>
    <property type="match status" value="1"/>
</dbReference>
<evidence type="ECO:0000259" key="3">
    <source>
        <dbReference type="SMART" id="SM00047"/>
    </source>
</evidence>
<accession>A0A2T3FJP2</accession>
<dbReference type="SMART" id="SM00728">
    <property type="entry name" value="ChW"/>
    <property type="match status" value="4"/>
</dbReference>
<comment type="caution">
    <text evidence="4">The sequence shown here is derived from an EMBL/GenBank/DDBJ whole genome shotgun (WGS) entry which is preliminary data.</text>
</comment>
<dbReference type="InterPro" id="IPR006637">
    <property type="entry name" value="ChW"/>
</dbReference>
<gene>
    <name evidence="4" type="ORF">C7U54_14330</name>
</gene>